<accession>Q7M7L3</accession>
<dbReference type="AlphaFoldDB" id="Q7M7L3"/>
<proteinExistence type="inferred from homology"/>
<dbReference type="InterPro" id="IPR001478">
    <property type="entry name" value="PDZ"/>
</dbReference>
<evidence type="ECO:0000313" key="14">
    <source>
        <dbReference type="Proteomes" id="UP000000422"/>
    </source>
</evidence>
<comment type="cofactor">
    <cofactor evidence="1 11">
        <name>Zn(2+)</name>
        <dbReference type="ChEBI" id="CHEBI:29105"/>
    </cofactor>
</comment>
<dbReference type="GO" id="GO:0004222">
    <property type="term" value="F:metalloendopeptidase activity"/>
    <property type="evidence" value="ECO:0007669"/>
    <property type="project" value="InterPro"/>
</dbReference>
<keyword evidence="10 11" id="KW-0472">Membrane</keyword>
<sequence length="354" mass="38274">MGFLVSLLVLSFLIFFHELGHFLAARWFGVKVEVFSIGFGHKIYKKVYGDTEYALSAIPLGGYVKMKGQDDANPSLLSHDQDSYNAKKPWQRLIILAAGPLANLFLAFLLYVAIALLGSQALAPIINEPDPSLSAAKAGMRSGDEIIRIDGQKVRTWGEMSELISKSQGEIEVEFLRGGQERSLMLLPTLRESKNIFGETILRPMIGVSALGEVRIVSYSLFESLPKALNETIRSSQMIVLGIQKLLSGVVPSSEVGGVISIVQITSKASESGIITLFALTALISVNLGILNLLPIPALDGGHILFNLYEMVTKKAPSLAVFTNLTIAGWVILAGLMGLGLYNDLSKIAQGVMP</sequence>
<comment type="similarity">
    <text evidence="3 11">Belongs to the peptidase M50B family.</text>
</comment>
<keyword evidence="8 11" id="KW-1133">Transmembrane helix</keyword>
<dbReference type="InterPro" id="IPR004387">
    <property type="entry name" value="Pept_M50_Zn"/>
</dbReference>
<keyword evidence="6 11" id="KW-0378">Hydrolase</keyword>
<keyword evidence="4" id="KW-0645">Protease</keyword>
<evidence type="ECO:0000259" key="12">
    <source>
        <dbReference type="SMART" id="SM00228"/>
    </source>
</evidence>
<dbReference type="GO" id="GO:0006508">
    <property type="term" value="P:proteolysis"/>
    <property type="evidence" value="ECO:0007669"/>
    <property type="project" value="UniProtKB-KW"/>
</dbReference>
<keyword evidence="9 11" id="KW-0482">Metalloprotease</keyword>
<dbReference type="STRING" id="273121.WS2224"/>
<evidence type="ECO:0000256" key="6">
    <source>
        <dbReference type="ARBA" id="ARBA00022801"/>
    </source>
</evidence>
<dbReference type="eggNOG" id="COG0750">
    <property type="taxonomic scope" value="Bacteria"/>
</dbReference>
<evidence type="ECO:0000256" key="4">
    <source>
        <dbReference type="ARBA" id="ARBA00022670"/>
    </source>
</evidence>
<dbReference type="RefSeq" id="WP_011139994.1">
    <property type="nucleotide sequence ID" value="NC_005090.1"/>
</dbReference>
<gene>
    <name evidence="13" type="ordered locus">WS2224</name>
</gene>
<dbReference type="Gene3D" id="2.30.42.10">
    <property type="match status" value="1"/>
</dbReference>
<evidence type="ECO:0000256" key="11">
    <source>
        <dbReference type="RuleBase" id="RU362031"/>
    </source>
</evidence>
<dbReference type="Pfam" id="PF02163">
    <property type="entry name" value="Peptidase_M50"/>
    <property type="match status" value="1"/>
</dbReference>
<name>Q7M7L3_WOLSU</name>
<keyword evidence="7 11" id="KW-0862">Zinc</keyword>
<keyword evidence="5 11" id="KW-0812">Transmembrane</keyword>
<dbReference type="SUPFAM" id="SSF50156">
    <property type="entry name" value="PDZ domain-like"/>
    <property type="match status" value="1"/>
</dbReference>
<feature type="transmembrane region" description="Helical" evidence="11">
    <location>
        <begin position="274"/>
        <end position="299"/>
    </location>
</feature>
<comment type="subcellular location">
    <subcellularLocation>
        <location evidence="2">Membrane</location>
        <topology evidence="2">Multi-pass membrane protein</topology>
    </subcellularLocation>
</comment>
<evidence type="ECO:0000256" key="3">
    <source>
        <dbReference type="ARBA" id="ARBA00007931"/>
    </source>
</evidence>
<dbReference type="KEGG" id="wsu:WS2224"/>
<dbReference type="CDD" id="cd06163">
    <property type="entry name" value="S2P-M50_PDZ_RseP-like"/>
    <property type="match status" value="1"/>
</dbReference>
<feature type="transmembrane region" description="Helical" evidence="11">
    <location>
        <begin position="93"/>
        <end position="117"/>
    </location>
</feature>
<dbReference type="HOGENOM" id="CLU_025778_1_0_7"/>
<evidence type="ECO:0000256" key="10">
    <source>
        <dbReference type="ARBA" id="ARBA00023136"/>
    </source>
</evidence>
<feature type="transmembrane region" description="Helical" evidence="11">
    <location>
        <begin position="319"/>
        <end position="342"/>
    </location>
</feature>
<dbReference type="EC" id="3.4.24.-" evidence="11"/>
<dbReference type="PANTHER" id="PTHR42837">
    <property type="entry name" value="REGULATOR OF SIGMA-E PROTEASE RSEP"/>
    <property type="match status" value="1"/>
</dbReference>
<evidence type="ECO:0000256" key="5">
    <source>
        <dbReference type="ARBA" id="ARBA00022692"/>
    </source>
</evidence>
<keyword evidence="11" id="KW-0479">Metal-binding</keyword>
<dbReference type="GO" id="GO:0016020">
    <property type="term" value="C:membrane"/>
    <property type="evidence" value="ECO:0007669"/>
    <property type="project" value="UniProtKB-SubCell"/>
</dbReference>
<keyword evidence="14" id="KW-1185">Reference proteome</keyword>
<dbReference type="PANTHER" id="PTHR42837:SF2">
    <property type="entry name" value="MEMBRANE METALLOPROTEASE ARASP2, CHLOROPLASTIC-RELATED"/>
    <property type="match status" value="1"/>
</dbReference>
<dbReference type="Proteomes" id="UP000000422">
    <property type="component" value="Chromosome"/>
</dbReference>
<evidence type="ECO:0000313" key="13">
    <source>
        <dbReference type="EMBL" id="CAE11212.1"/>
    </source>
</evidence>
<dbReference type="GO" id="GO:0046872">
    <property type="term" value="F:metal ion binding"/>
    <property type="evidence" value="ECO:0007669"/>
    <property type="project" value="UniProtKB-KW"/>
</dbReference>
<dbReference type="EMBL" id="BX571663">
    <property type="protein sequence ID" value="CAE11212.1"/>
    <property type="molecule type" value="Genomic_DNA"/>
</dbReference>
<evidence type="ECO:0000256" key="9">
    <source>
        <dbReference type="ARBA" id="ARBA00023049"/>
    </source>
</evidence>
<organism evidence="14">
    <name type="scientific">Wolinella succinogenes (strain ATCC 29543 / DSM 1740 / CCUG 13145 / JCM 31913 / LMG 7466 / NCTC 11488 / FDC 602W)</name>
    <name type="common">Vibrio succinogenes</name>
    <dbReference type="NCBI Taxonomy" id="273121"/>
    <lineage>
        <taxon>Bacteria</taxon>
        <taxon>Pseudomonadati</taxon>
        <taxon>Campylobacterota</taxon>
        <taxon>Epsilonproteobacteria</taxon>
        <taxon>Campylobacterales</taxon>
        <taxon>Helicobacteraceae</taxon>
        <taxon>Wolinella</taxon>
    </lineage>
</organism>
<evidence type="ECO:0000256" key="8">
    <source>
        <dbReference type="ARBA" id="ARBA00022989"/>
    </source>
</evidence>
<evidence type="ECO:0000256" key="2">
    <source>
        <dbReference type="ARBA" id="ARBA00004141"/>
    </source>
</evidence>
<feature type="domain" description="PDZ" evidence="12">
    <location>
        <begin position="110"/>
        <end position="179"/>
    </location>
</feature>
<protein>
    <recommendedName>
        <fullName evidence="11">Zinc metalloprotease</fullName>
        <ecNumber evidence="11">3.4.24.-</ecNumber>
    </recommendedName>
</protein>
<evidence type="ECO:0000256" key="1">
    <source>
        <dbReference type="ARBA" id="ARBA00001947"/>
    </source>
</evidence>
<dbReference type="InterPro" id="IPR008915">
    <property type="entry name" value="Peptidase_M50"/>
</dbReference>
<dbReference type="NCBIfam" id="TIGR00054">
    <property type="entry name" value="RIP metalloprotease RseP"/>
    <property type="match status" value="1"/>
</dbReference>
<dbReference type="InterPro" id="IPR036034">
    <property type="entry name" value="PDZ_sf"/>
</dbReference>
<dbReference type="SMART" id="SM00228">
    <property type="entry name" value="PDZ"/>
    <property type="match status" value="1"/>
</dbReference>
<reference evidence="13 14" key="1">
    <citation type="journal article" date="2003" name="Proc. Natl. Acad. Sci. U.S.A.">
        <title>Complete genome sequence and analysis of Wolinella succinogenes.</title>
        <authorList>
            <person name="Baar C."/>
            <person name="Eppinger M."/>
            <person name="Raddatz G."/>
            <person name="Simon JM."/>
            <person name="Lanz C."/>
            <person name="Klimmek O."/>
            <person name="Nandakumar R."/>
            <person name="Gross R."/>
            <person name="Rosinus A."/>
            <person name="Keller H."/>
            <person name="Jagtap P."/>
            <person name="Linke B."/>
            <person name="Meyer F."/>
            <person name="Lederer H."/>
            <person name="Schuster S.C."/>
        </authorList>
    </citation>
    <scope>NUCLEOTIDE SEQUENCE [LARGE SCALE GENOMIC DNA]</scope>
    <source>
        <strain evidence="14">ATCC 29543 / DSM 1740 / CCUG 13145 / JCM 31913 / LMG 7466 / NCTC 11488 / FDC 602W</strain>
    </source>
</reference>
<evidence type="ECO:0000256" key="7">
    <source>
        <dbReference type="ARBA" id="ARBA00022833"/>
    </source>
</evidence>